<dbReference type="AlphaFoldDB" id="A0A934J457"/>
<dbReference type="InterPro" id="IPR043129">
    <property type="entry name" value="ATPase_NBD"/>
</dbReference>
<organism evidence="4 5">
    <name type="scientific">Paenibacillus roseus</name>
    <dbReference type="NCBI Taxonomy" id="2798579"/>
    <lineage>
        <taxon>Bacteria</taxon>
        <taxon>Bacillati</taxon>
        <taxon>Bacillota</taxon>
        <taxon>Bacilli</taxon>
        <taxon>Bacillales</taxon>
        <taxon>Paenibacillaceae</taxon>
        <taxon>Paenibacillus</taxon>
    </lineage>
</organism>
<dbReference type="InterPro" id="IPR031730">
    <property type="entry name" value="Carbam_trans_C"/>
</dbReference>
<dbReference type="GO" id="GO:0003824">
    <property type="term" value="F:catalytic activity"/>
    <property type="evidence" value="ECO:0007669"/>
    <property type="project" value="InterPro"/>
</dbReference>
<dbReference type="InterPro" id="IPR038152">
    <property type="entry name" value="Carbam_trans_C_sf"/>
</dbReference>
<feature type="domain" description="Carbamoyltransferase C-terminal" evidence="3">
    <location>
        <begin position="376"/>
        <end position="548"/>
    </location>
</feature>
<dbReference type="RefSeq" id="WP_199017517.1">
    <property type="nucleotide sequence ID" value="NZ_JAELUP010000003.1"/>
</dbReference>
<evidence type="ECO:0000256" key="1">
    <source>
        <dbReference type="ARBA" id="ARBA00006129"/>
    </source>
</evidence>
<feature type="domain" description="Carbamoyltransferase" evidence="2">
    <location>
        <begin position="114"/>
        <end position="321"/>
    </location>
</feature>
<name>A0A934J457_9BACL</name>
<dbReference type="PANTHER" id="PTHR34847">
    <property type="entry name" value="NODULATION PROTEIN U"/>
    <property type="match status" value="1"/>
</dbReference>
<dbReference type="Gene3D" id="3.90.870.20">
    <property type="entry name" value="Carbamoyltransferase, C-terminal domain"/>
    <property type="match status" value="1"/>
</dbReference>
<keyword evidence="5" id="KW-1185">Reference proteome</keyword>
<accession>A0A934J457</accession>
<evidence type="ECO:0000259" key="3">
    <source>
        <dbReference type="Pfam" id="PF16861"/>
    </source>
</evidence>
<protein>
    <submittedName>
        <fullName evidence="4">Nodulation protein</fullName>
    </submittedName>
</protein>
<proteinExistence type="inferred from homology"/>
<dbReference type="InterPro" id="IPR003696">
    <property type="entry name" value="Carbtransf_dom"/>
</dbReference>
<dbReference type="SUPFAM" id="SSF53067">
    <property type="entry name" value="Actin-like ATPase domain"/>
    <property type="match status" value="1"/>
</dbReference>
<evidence type="ECO:0000313" key="5">
    <source>
        <dbReference type="Proteomes" id="UP000640274"/>
    </source>
</evidence>
<feature type="domain" description="Carbamoyltransferase" evidence="2">
    <location>
        <begin position="23"/>
        <end position="91"/>
    </location>
</feature>
<dbReference type="Pfam" id="PF16861">
    <property type="entry name" value="Carbam_trans_C"/>
    <property type="match status" value="1"/>
</dbReference>
<comment type="caution">
    <text evidence="4">The sequence shown here is derived from an EMBL/GenBank/DDBJ whole genome shotgun (WGS) entry which is preliminary data.</text>
</comment>
<sequence>MNIIGINAGPDLVFEQASESSLAYSHDSAAVLIRDGVVIAGMEEERLNRIKHSPKAPIEAIRFCLEQGGVGIEEVDYFAFYLSFHKVKFELERTRAGIQRYIRLAFGYELPPEKIRFVHHHIAHAFSTYAMSRFDKSLIFSVDGSGDGISGMILTAENRTMKPLRELTRNDSLGDFYERIIQFLGYRRFDEYKVMGLAPYGDPSVYRSVFKTFYSLLPNGNYRTHINIPLLFELCPPRKKAEPFTQQHKDIAAALQEALEDIILHIVTHFKKETNHDYLCLAGGVAHNCTMNGKLLYSGLFKDIFIQPAAHDAGAALGAALHTYHEENPGQPYAPLEHLYWGKNIGSSDEVRQIVQAWDDFVEWEHMGEDTVERTAQLLSEGHVIGWVQGRSEFGPRALGNRSIVADPRPEENKHIINAMVKMREGYRPFAPSVLEEAAEEYYEIPGQTKQLPYMIFVVKVKEAKRKILGAVTHVDGTARVQTVSRSTNPKYWGLIQSFGEKTGVPILLNTSFNNNVEPIVDSVKDSIVCYLTTKLNYLVVGDFLVKKRENSQTDFLNLYPLLPQYVQLHLKRKATASGELATIAEIGMNYSERHPYGISLDMFTLLSKADGQRTFLEQMQEEGWTDESQRQALAEELLELWSRRVVNLDPAAHMPLQQIYEAKMEVMI</sequence>
<dbReference type="Pfam" id="PF02543">
    <property type="entry name" value="Carbam_trans_N"/>
    <property type="match status" value="2"/>
</dbReference>
<evidence type="ECO:0000259" key="2">
    <source>
        <dbReference type="Pfam" id="PF02543"/>
    </source>
</evidence>
<dbReference type="CDD" id="cd24099">
    <property type="entry name" value="ASKHA_NBD_NovN-like_N"/>
    <property type="match status" value="1"/>
</dbReference>
<reference evidence="4" key="1">
    <citation type="submission" date="2020-12" db="EMBL/GenBank/DDBJ databases">
        <authorList>
            <person name="Huq M.A."/>
        </authorList>
    </citation>
    <scope>NUCLEOTIDE SEQUENCE</scope>
    <source>
        <strain evidence="4">MAHUQ-46</strain>
    </source>
</reference>
<dbReference type="InterPro" id="IPR051338">
    <property type="entry name" value="NodU/CmcH_Carbamoyltrnsfr"/>
</dbReference>
<dbReference type="Gene3D" id="3.30.420.40">
    <property type="match status" value="2"/>
</dbReference>
<evidence type="ECO:0000313" key="4">
    <source>
        <dbReference type="EMBL" id="MBJ6359992.1"/>
    </source>
</evidence>
<dbReference type="PANTHER" id="PTHR34847:SF1">
    <property type="entry name" value="NODULATION PROTEIN U"/>
    <property type="match status" value="1"/>
</dbReference>
<dbReference type="EMBL" id="JAELUP010000003">
    <property type="protein sequence ID" value="MBJ6359992.1"/>
    <property type="molecule type" value="Genomic_DNA"/>
</dbReference>
<gene>
    <name evidence="4" type="ORF">JFN88_01475</name>
</gene>
<comment type="similarity">
    <text evidence="1">Belongs to the NodU/CmcH family.</text>
</comment>
<dbReference type="Proteomes" id="UP000640274">
    <property type="component" value="Unassembled WGS sequence"/>
</dbReference>